<dbReference type="NCBIfam" id="TIGR03562">
    <property type="entry name" value="osmo_induc_OsmC"/>
    <property type="match status" value="1"/>
</dbReference>
<dbReference type="Proteomes" id="UP000501812">
    <property type="component" value="Chromosome"/>
</dbReference>
<dbReference type="Pfam" id="PF02566">
    <property type="entry name" value="OsmC"/>
    <property type="match status" value="1"/>
</dbReference>
<sequence length="139" mass="14605">MNRHASARWSGTVQAGSGVLTTQSAVLSETPYSFRSRFGDGTETNPEELLAAAHAGCFTMAVSLFLGEAGFTPETLSTRADLSFDPKALEITAIHLSLSAKVPGLNDEMLQELAGKAKAGCPVSKALRPAITLEAKLEP</sequence>
<gene>
    <name evidence="1" type="ORF">HHL09_01495</name>
</gene>
<dbReference type="InterPro" id="IPR052707">
    <property type="entry name" value="OsmC_Ohr_Peroxiredoxin"/>
</dbReference>
<keyword evidence="2" id="KW-1185">Reference proteome</keyword>
<organism evidence="1 2">
    <name type="scientific">Luteolibacter luteus</name>
    <dbReference type="NCBI Taxonomy" id="2728835"/>
    <lineage>
        <taxon>Bacteria</taxon>
        <taxon>Pseudomonadati</taxon>
        <taxon>Verrucomicrobiota</taxon>
        <taxon>Verrucomicrobiia</taxon>
        <taxon>Verrucomicrobiales</taxon>
        <taxon>Verrucomicrobiaceae</taxon>
        <taxon>Luteolibacter</taxon>
    </lineage>
</organism>
<dbReference type="PANTHER" id="PTHR42830">
    <property type="entry name" value="OSMOTICALLY INDUCIBLE FAMILY PROTEIN"/>
    <property type="match status" value="1"/>
</dbReference>
<accession>A0A858RCZ3</accession>
<dbReference type="InterPro" id="IPR019904">
    <property type="entry name" value="Peroxiredoxin_OsmC"/>
</dbReference>
<dbReference type="Gene3D" id="3.30.300.20">
    <property type="match status" value="1"/>
</dbReference>
<proteinExistence type="predicted"/>
<dbReference type="InterPro" id="IPR036102">
    <property type="entry name" value="OsmC/Ohrsf"/>
</dbReference>
<protein>
    <submittedName>
        <fullName evidence="1">OsmC family protein</fullName>
    </submittedName>
</protein>
<dbReference type="GO" id="GO:0006979">
    <property type="term" value="P:response to oxidative stress"/>
    <property type="evidence" value="ECO:0007669"/>
    <property type="project" value="InterPro"/>
</dbReference>
<dbReference type="InterPro" id="IPR003718">
    <property type="entry name" value="OsmC/Ohr_fam"/>
</dbReference>
<dbReference type="KEGG" id="luo:HHL09_01495"/>
<reference evidence="1 2" key="1">
    <citation type="submission" date="2020-04" db="EMBL/GenBank/DDBJ databases">
        <title>Luteolibacter sp. G-1-1-1 isolated from soil.</title>
        <authorList>
            <person name="Dahal R.H."/>
        </authorList>
    </citation>
    <scope>NUCLEOTIDE SEQUENCE [LARGE SCALE GENOMIC DNA]</scope>
    <source>
        <strain evidence="1 2">G-1-1-1</strain>
    </source>
</reference>
<dbReference type="EMBL" id="CP051774">
    <property type="protein sequence ID" value="QJE94511.1"/>
    <property type="molecule type" value="Genomic_DNA"/>
</dbReference>
<dbReference type="InterPro" id="IPR015946">
    <property type="entry name" value="KH_dom-like_a/b"/>
</dbReference>
<name>A0A858RCZ3_9BACT</name>
<dbReference type="RefSeq" id="WP_169452732.1">
    <property type="nucleotide sequence ID" value="NZ_CP051774.1"/>
</dbReference>
<dbReference type="AlphaFoldDB" id="A0A858RCZ3"/>
<evidence type="ECO:0000313" key="2">
    <source>
        <dbReference type="Proteomes" id="UP000501812"/>
    </source>
</evidence>
<evidence type="ECO:0000313" key="1">
    <source>
        <dbReference type="EMBL" id="QJE94511.1"/>
    </source>
</evidence>
<dbReference type="GO" id="GO:0004601">
    <property type="term" value="F:peroxidase activity"/>
    <property type="evidence" value="ECO:0007669"/>
    <property type="project" value="InterPro"/>
</dbReference>
<dbReference type="PANTHER" id="PTHR42830:SF1">
    <property type="entry name" value="OSMOTICALLY INDUCIBLE FAMILY PROTEIN"/>
    <property type="match status" value="1"/>
</dbReference>
<dbReference type="SUPFAM" id="SSF82784">
    <property type="entry name" value="OsmC-like"/>
    <property type="match status" value="1"/>
</dbReference>